<dbReference type="Proteomes" id="UP001519295">
    <property type="component" value="Unassembled WGS sequence"/>
</dbReference>
<sequence>MARPATLNDKINIAVAVLTVAVAAVFWLQRSYTTQYGGTFADPVIIALGVFGLVLLVLGLLRRPVGGDTELEERLPVRGLVLAVALLTAWVAALPYLGYLVGGVVFFVLMAVLMRTERPTLRGILLDVIVAVVVVTTFYLIFTEVLYVRLPDLEF</sequence>
<evidence type="ECO:0000259" key="2">
    <source>
        <dbReference type="Pfam" id="PF07331"/>
    </source>
</evidence>
<feature type="transmembrane region" description="Helical" evidence="1">
    <location>
        <begin position="81"/>
        <end position="112"/>
    </location>
</feature>
<dbReference type="InterPro" id="IPR009936">
    <property type="entry name" value="DUF1468"/>
</dbReference>
<proteinExistence type="predicted"/>
<keyword evidence="1" id="KW-0812">Transmembrane</keyword>
<keyword evidence="4" id="KW-1185">Reference proteome</keyword>
<evidence type="ECO:0000313" key="4">
    <source>
        <dbReference type="Proteomes" id="UP001519295"/>
    </source>
</evidence>
<evidence type="ECO:0000256" key="1">
    <source>
        <dbReference type="SAM" id="Phobius"/>
    </source>
</evidence>
<feature type="transmembrane region" description="Helical" evidence="1">
    <location>
        <begin position="124"/>
        <end position="142"/>
    </location>
</feature>
<gene>
    <name evidence="3" type="ORF">JOF36_002158</name>
</gene>
<evidence type="ECO:0000313" key="3">
    <source>
        <dbReference type="EMBL" id="MBP2366462.1"/>
    </source>
</evidence>
<protein>
    <submittedName>
        <fullName evidence="3">Positive regulator of sigma E activity</fullName>
    </submittedName>
</protein>
<feature type="domain" description="DUF1468" evidence="2">
    <location>
        <begin position="15"/>
        <end position="151"/>
    </location>
</feature>
<feature type="transmembrane region" description="Helical" evidence="1">
    <location>
        <begin position="40"/>
        <end position="61"/>
    </location>
</feature>
<dbReference type="EMBL" id="JAGINU010000001">
    <property type="protein sequence ID" value="MBP2366462.1"/>
    <property type="molecule type" value="Genomic_DNA"/>
</dbReference>
<accession>A0ABS4VRA7</accession>
<dbReference type="RefSeq" id="WP_210026519.1">
    <property type="nucleotide sequence ID" value="NZ_JAGINU010000001.1"/>
</dbReference>
<keyword evidence="1" id="KW-0472">Membrane</keyword>
<dbReference type="Pfam" id="PF07331">
    <property type="entry name" value="TctB"/>
    <property type="match status" value="1"/>
</dbReference>
<reference evidence="3 4" key="1">
    <citation type="submission" date="2021-03" db="EMBL/GenBank/DDBJ databases">
        <title>Sequencing the genomes of 1000 actinobacteria strains.</title>
        <authorList>
            <person name="Klenk H.-P."/>
        </authorList>
    </citation>
    <scope>NUCLEOTIDE SEQUENCE [LARGE SCALE GENOMIC DNA]</scope>
    <source>
        <strain evidence="3 4">DSM 45256</strain>
    </source>
</reference>
<comment type="caution">
    <text evidence="3">The sequence shown here is derived from an EMBL/GenBank/DDBJ whole genome shotgun (WGS) entry which is preliminary data.</text>
</comment>
<keyword evidence="1" id="KW-1133">Transmembrane helix</keyword>
<feature type="transmembrane region" description="Helical" evidence="1">
    <location>
        <begin position="12"/>
        <end position="28"/>
    </location>
</feature>
<organism evidence="3 4">
    <name type="scientific">Pseudonocardia parietis</name>
    <dbReference type="NCBI Taxonomy" id="570936"/>
    <lineage>
        <taxon>Bacteria</taxon>
        <taxon>Bacillati</taxon>
        <taxon>Actinomycetota</taxon>
        <taxon>Actinomycetes</taxon>
        <taxon>Pseudonocardiales</taxon>
        <taxon>Pseudonocardiaceae</taxon>
        <taxon>Pseudonocardia</taxon>
    </lineage>
</organism>
<name>A0ABS4VRA7_9PSEU</name>